<name>A0ABV1YX48_9HYPH</name>
<dbReference type="Proteomes" id="UP001433071">
    <property type="component" value="Unassembled WGS sequence"/>
</dbReference>
<evidence type="ECO:0000256" key="1">
    <source>
        <dbReference type="SAM" id="MobiDB-lite"/>
    </source>
</evidence>
<dbReference type="Pfam" id="PF13665">
    <property type="entry name" value="Tox-PAAR-like"/>
    <property type="match status" value="1"/>
</dbReference>
<dbReference type="EMBL" id="JAMYQB010000005">
    <property type="protein sequence ID" value="MER9404141.1"/>
    <property type="molecule type" value="Genomic_DNA"/>
</dbReference>
<gene>
    <name evidence="2" type="ORF">NKI36_08765</name>
</gene>
<protein>
    <submittedName>
        <fullName evidence="2">DUF4150 domain-containing protein</fullName>
    </submittedName>
</protein>
<comment type="caution">
    <text evidence="2">The sequence shown here is derived from an EMBL/GenBank/DDBJ whole genome shotgun (WGS) entry which is preliminary data.</text>
</comment>
<dbReference type="RefSeq" id="WP_352557194.1">
    <property type="nucleotide sequence ID" value="NZ_JAMYQB010000005.1"/>
</dbReference>
<keyword evidence="3" id="KW-1185">Reference proteome</keyword>
<organism evidence="2 3">
    <name type="scientific">Mesorhizobium caraganae</name>
    <dbReference type="NCBI Taxonomy" id="483206"/>
    <lineage>
        <taxon>Bacteria</taxon>
        <taxon>Pseudomonadati</taxon>
        <taxon>Pseudomonadota</taxon>
        <taxon>Alphaproteobacteria</taxon>
        <taxon>Hyphomicrobiales</taxon>
        <taxon>Phyllobacteriaceae</taxon>
        <taxon>Mesorhizobium</taxon>
    </lineage>
</organism>
<sequence length="293" mass="30979">MSCKTFAEGNGFFHKGSGGSGTAPIDVCLSPPPPPTGPVPVPYVNKCSASDLSNGSKSVLFDGGNPTAMENVSEVSTSSGDEGGTQGGGVVTHKTKGTASFLLWSFVVKVEGKGACCHSHPMFQNGMSTPKNIVCARSKVVRDTLTAHGFDEKYECTDCEKSKFKRRDPTTDQQTRADEIGNRGGNQGGCWSCKRKRNQGTFGNGKKWNRGKSWTPDHQPPQDYVWLKLGGCKGACDPPPADEACRQKFNNWADDPNCIRPQCAKCSASQGGSCGGANGEAAMNKLMAVIGAT</sequence>
<feature type="region of interest" description="Disordered" evidence="1">
    <location>
        <begin position="188"/>
        <end position="220"/>
    </location>
</feature>
<accession>A0ABV1YX48</accession>
<feature type="region of interest" description="Disordered" evidence="1">
    <location>
        <begin position="72"/>
        <end position="91"/>
    </location>
</feature>
<proteinExistence type="predicted"/>
<reference evidence="2 3" key="1">
    <citation type="journal article" date="2024" name="Proc. Natl. Acad. Sci. U.S.A.">
        <title>The evolutionary genomics of adaptation to stress in wild rhizobium bacteria.</title>
        <authorList>
            <person name="Kehlet-Delgado H."/>
            <person name="Montoya A.P."/>
            <person name="Jensen K.T."/>
            <person name="Wendlandt C.E."/>
            <person name="Dexheimer C."/>
            <person name="Roberts M."/>
            <person name="Torres Martinez L."/>
            <person name="Friesen M.L."/>
            <person name="Griffitts J.S."/>
            <person name="Porter S.S."/>
        </authorList>
    </citation>
    <scope>NUCLEOTIDE SEQUENCE [LARGE SCALE GENOMIC DNA]</scope>
    <source>
        <strain evidence="2 3">M0641</strain>
    </source>
</reference>
<evidence type="ECO:0000313" key="2">
    <source>
        <dbReference type="EMBL" id="MER9404141.1"/>
    </source>
</evidence>
<feature type="compositionally biased region" description="Gly residues" evidence="1">
    <location>
        <begin position="81"/>
        <end position="90"/>
    </location>
</feature>
<evidence type="ECO:0000313" key="3">
    <source>
        <dbReference type="Proteomes" id="UP001433071"/>
    </source>
</evidence>